<sequence>MINEVWYRNGERYVHSSFEYVTTGFLIDTGTDTLAATVKHSLWVAKTKAMNTVDLRHLQRWIMHPKGVLKDSVVIDYLINTDTTEVLNGNESTITQRDWLVFKTRFRSPAIQPLKPRYTRIEVGETIYFTGCPYSEKSCVTHEARVIETEGNRIIFTRPENLNLGGFSGSPLIDKDGYLIGILGGSSFDRKRGEPALYGISNRYLQDVLRHKKPLNVPLIPIDIITTSVISRKGLKAGVKDLRERMAVDSLHYRYDFSMEKLNSAGDYFIEQKKPKWAIELYKVSAEQFRATAPYLKLANAYILAGKRKWPGKPIARFLHGGPTTKKRPRDCVNLNDTTNVSPITNNHQKCFKRFRM</sequence>
<dbReference type="Gene3D" id="2.40.10.10">
    <property type="entry name" value="Trypsin-like serine proteases"/>
    <property type="match status" value="1"/>
</dbReference>
<evidence type="ECO:0000313" key="1">
    <source>
        <dbReference type="EMBL" id="MBL0745672.1"/>
    </source>
</evidence>
<name>A0ABS1L407_9BACT</name>
<dbReference type="InterPro" id="IPR043504">
    <property type="entry name" value="Peptidase_S1_PA_chymotrypsin"/>
</dbReference>
<evidence type="ECO:0000313" key="2">
    <source>
        <dbReference type="Proteomes" id="UP000613030"/>
    </source>
</evidence>
<dbReference type="InterPro" id="IPR009003">
    <property type="entry name" value="Peptidase_S1_PA"/>
</dbReference>
<dbReference type="Proteomes" id="UP000613030">
    <property type="component" value="Unassembled WGS sequence"/>
</dbReference>
<proteinExistence type="predicted"/>
<comment type="caution">
    <text evidence="1">The sequence shown here is derived from an EMBL/GenBank/DDBJ whole genome shotgun (WGS) entry which is preliminary data.</text>
</comment>
<protein>
    <submittedName>
        <fullName evidence="1">Trypsin-like peptidase domain-containing protein</fullName>
    </submittedName>
</protein>
<dbReference type="Pfam" id="PF13365">
    <property type="entry name" value="Trypsin_2"/>
    <property type="match status" value="1"/>
</dbReference>
<reference evidence="1 2" key="1">
    <citation type="submission" date="2021-01" db="EMBL/GenBank/DDBJ databases">
        <title>Chryseolinea sp. Jin1 Genome sequencing and assembly.</title>
        <authorList>
            <person name="Kim I."/>
        </authorList>
    </citation>
    <scope>NUCLEOTIDE SEQUENCE [LARGE SCALE GENOMIC DNA]</scope>
    <source>
        <strain evidence="1 2">Jin1</strain>
    </source>
</reference>
<keyword evidence="2" id="KW-1185">Reference proteome</keyword>
<organism evidence="1 2">
    <name type="scientific">Chryseolinea lacunae</name>
    <dbReference type="NCBI Taxonomy" id="2801331"/>
    <lineage>
        <taxon>Bacteria</taxon>
        <taxon>Pseudomonadati</taxon>
        <taxon>Bacteroidota</taxon>
        <taxon>Cytophagia</taxon>
        <taxon>Cytophagales</taxon>
        <taxon>Fulvivirgaceae</taxon>
        <taxon>Chryseolinea</taxon>
    </lineage>
</organism>
<dbReference type="EMBL" id="JAERRB010000018">
    <property type="protein sequence ID" value="MBL0745672.1"/>
    <property type="molecule type" value="Genomic_DNA"/>
</dbReference>
<gene>
    <name evidence="1" type="ORF">JI741_30850</name>
</gene>
<accession>A0ABS1L407</accession>
<dbReference type="SUPFAM" id="SSF50494">
    <property type="entry name" value="Trypsin-like serine proteases"/>
    <property type="match status" value="1"/>
</dbReference>
<dbReference type="RefSeq" id="WP_202016225.1">
    <property type="nucleotide sequence ID" value="NZ_JAERRB010000018.1"/>
</dbReference>